<evidence type="ECO:0000256" key="1">
    <source>
        <dbReference type="ARBA" id="ARBA00004370"/>
    </source>
</evidence>
<keyword evidence="6" id="KW-1185">Reference proteome</keyword>
<proteinExistence type="predicted"/>
<keyword evidence="2" id="KW-0812">Transmembrane</keyword>
<evidence type="ECO:0008006" key="7">
    <source>
        <dbReference type="Google" id="ProtNLM"/>
    </source>
</evidence>
<evidence type="ECO:0000256" key="3">
    <source>
        <dbReference type="ARBA" id="ARBA00023136"/>
    </source>
</evidence>
<dbReference type="EMBL" id="UGOD01000001">
    <property type="protein sequence ID" value="STX50561.1"/>
    <property type="molecule type" value="Genomic_DNA"/>
</dbReference>
<reference evidence="5 6" key="1">
    <citation type="submission" date="2018-06" db="EMBL/GenBank/DDBJ databases">
        <authorList>
            <consortium name="Pathogen Informatics"/>
            <person name="Doyle S."/>
        </authorList>
    </citation>
    <scope>NUCLEOTIDE SEQUENCE [LARGE SCALE GENOMIC DNA]</scope>
    <source>
        <strain evidence="5 6">NCTC13316</strain>
    </source>
</reference>
<evidence type="ECO:0000313" key="6">
    <source>
        <dbReference type="Proteomes" id="UP000254794"/>
    </source>
</evidence>
<dbReference type="GO" id="GO:0016020">
    <property type="term" value="C:membrane"/>
    <property type="evidence" value="ECO:0007669"/>
    <property type="project" value="UniProtKB-SubCell"/>
</dbReference>
<sequence length="403" mass="44177">MTKNKTEGTIGQDANRSVINARQVMPIQGQDLSFKGRVKSFFTTDPYGKALTTAVFTSTGMATLMYVPELIQAQRQLGVSYSLNPATMNYKALQILFQGYIKANQGSLMKNAAITQREPITKQVDSLFGEKSKENNGNPVNVNKYWSTPITAMGVTWIDMGFTHYLANVRAVLAAQKEYPILSVLDRFNLYKGNITAPFGSKNYFSSVASVGYRAVAGSLSEKAKFAKNGVLLRGSRNYFSALGCVGTSTVLSDLLEPYLSRKAHPFAHDTTTSIVAAVIIAPFSNIADGLWRRQIVDINFTTLKSPKVREIVKTTLQKEGIAALLRGTGWGAFNYALAFAGVNMFAEILNRYVFVPEQPKQPQVSQSRNGFFASASNPTSKSTTPKIEEVKEIEQPQATGPK</sequence>
<dbReference type="Proteomes" id="UP000254794">
    <property type="component" value="Unassembled WGS sequence"/>
</dbReference>
<dbReference type="AlphaFoldDB" id="A0A378JIH1"/>
<dbReference type="OrthoDB" id="5646438at2"/>
<gene>
    <name evidence="5" type="ORF">NCTC13316_00644</name>
</gene>
<accession>A0A378JIH1</accession>
<dbReference type="InterPro" id="IPR023395">
    <property type="entry name" value="MCP_dom_sf"/>
</dbReference>
<evidence type="ECO:0000256" key="2">
    <source>
        <dbReference type="ARBA" id="ARBA00022692"/>
    </source>
</evidence>
<evidence type="ECO:0000256" key="4">
    <source>
        <dbReference type="SAM" id="MobiDB-lite"/>
    </source>
</evidence>
<keyword evidence="3" id="KW-0472">Membrane</keyword>
<dbReference type="SUPFAM" id="SSF103506">
    <property type="entry name" value="Mitochondrial carrier"/>
    <property type="match status" value="1"/>
</dbReference>
<feature type="compositionally biased region" description="Polar residues" evidence="4">
    <location>
        <begin position="363"/>
        <end position="386"/>
    </location>
</feature>
<protein>
    <recommendedName>
        <fullName evidence="7">Periplasmic ligand-binding sensor domain protein</fullName>
    </recommendedName>
</protein>
<comment type="subcellular location">
    <subcellularLocation>
        <location evidence="1">Membrane</location>
    </subcellularLocation>
</comment>
<organism evidence="5 6">
    <name type="scientific">Legionella busanensis</name>
    <dbReference type="NCBI Taxonomy" id="190655"/>
    <lineage>
        <taxon>Bacteria</taxon>
        <taxon>Pseudomonadati</taxon>
        <taxon>Pseudomonadota</taxon>
        <taxon>Gammaproteobacteria</taxon>
        <taxon>Legionellales</taxon>
        <taxon>Legionellaceae</taxon>
        <taxon>Legionella</taxon>
    </lineage>
</organism>
<dbReference type="RefSeq" id="WP_115330271.1">
    <property type="nucleotide sequence ID" value="NZ_CAAAHP010000004.1"/>
</dbReference>
<feature type="region of interest" description="Disordered" evidence="4">
    <location>
        <begin position="363"/>
        <end position="403"/>
    </location>
</feature>
<evidence type="ECO:0000313" key="5">
    <source>
        <dbReference type="EMBL" id="STX50561.1"/>
    </source>
</evidence>
<name>A0A378JIH1_9GAMM</name>